<proteinExistence type="predicted"/>
<reference evidence="5 6" key="1">
    <citation type="submission" date="2019-02" db="EMBL/GenBank/DDBJ databases">
        <title>From farm to fork: dissemination of Tn554::fexA-optrA in linezolid-resistant Enterococcus faecalis clones from chicken feces and meat in Tunisia.</title>
        <authorList>
            <person name="Tedim A.P."/>
            <person name="Elghaieb H."/>
            <person name="Abbassi M.S."/>
            <person name="Novais C."/>
            <person name="Hassen A."/>
            <person name="Peixe L."/>
            <person name="Freitas A.R."/>
        </authorList>
    </citation>
    <scope>NUCLEOTIDE SEQUENCE [LARGE SCALE GENOMIC DNA]</scope>
    <source>
        <strain evidence="5 6">728T</strain>
    </source>
</reference>
<evidence type="ECO:0000259" key="2">
    <source>
        <dbReference type="Pfam" id="PF06030"/>
    </source>
</evidence>
<dbReference type="AlphaFoldDB" id="A0A8B3RU17"/>
<feature type="domain" description="WxL Interacting Protein host binding" evidence="3">
    <location>
        <begin position="139"/>
        <end position="274"/>
    </location>
</feature>
<evidence type="ECO:0000313" key="5">
    <source>
        <dbReference type="EMBL" id="RYU31720.1"/>
    </source>
</evidence>
<accession>A0A8B3RU17</accession>
<dbReference type="Pfam" id="PF06030">
    <property type="entry name" value="WxLIP_PGBD"/>
    <property type="match status" value="1"/>
</dbReference>
<dbReference type="Proteomes" id="UP000292223">
    <property type="component" value="Unassembled WGS sequence"/>
</dbReference>
<protein>
    <submittedName>
        <fullName evidence="5">DUF3324 domain-containing protein</fullName>
    </submittedName>
</protein>
<evidence type="ECO:0000313" key="6">
    <source>
        <dbReference type="Proteomes" id="UP000292223"/>
    </source>
</evidence>
<organism evidence="5 6">
    <name type="scientific">Enterococcus faecalis</name>
    <name type="common">Streptococcus faecalis</name>
    <dbReference type="NCBI Taxonomy" id="1351"/>
    <lineage>
        <taxon>Bacteria</taxon>
        <taxon>Bacillati</taxon>
        <taxon>Bacillota</taxon>
        <taxon>Bacilli</taxon>
        <taxon>Lactobacillales</taxon>
        <taxon>Enterococcaceae</taxon>
        <taxon>Enterococcus</taxon>
    </lineage>
</organism>
<gene>
    <name evidence="5" type="ORF">EU507_11075</name>
    <name evidence="4" type="ORF">P0E79_00280</name>
</gene>
<reference evidence="4" key="2">
    <citation type="journal article" date="2023" name="Pathogens">
        <title>Prevalence of Enterococcus spp. and the Whole-Genome Characteristics of Enterococcus faecium and Enterococcus faecalis Strains Isolated from Free-Living Birds in Poland.</title>
        <authorList>
            <person name="Kwit R."/>
            <person name="Zajac M."/>
            <person name="Smialowska-Weglinska A."/>
            <person name="Skarzynska M."/>
            <person name="Bomba A."/>
            <person name="Lalak A."/>
            <person name="Skrzypiec E."/>
            <person name="Wojdat D."/>
            <person name="Koza W."/>
            <person name="Mikos-Wojewoda E."/>
            <person name="Pasim P."/>
            <person name="Skora M."/>
            <person name="Polak M."/>
            <person name="Wiacek J."/>
            <person name="Wasyl D."/>
        </authorList>
    </citation>
    <scope>NUCLEOTIDE SEQUENCE</scope>
    <source>
        <strain evidence="4">691B_2</strain>
    </source>
</reference>
<comment type="caution">
    <text evidence="5">The sequence shown here is derived from an EMBL/GenBank/DDBJ whole genome shotgun (WGS) entry which is preliminary data.</text>
</comment>
<dbReference type="Proteomes" id="UP001173174">
    <property type="component" value="Unassembled WGS sequence"/>
</dbReference>
<keyword evidence="1" id="KW-1133">Transmembrane helix</keyword>
<dbReference type="EMBL" id="JAREWH010000001">
    <property type="protein sequence ID" value="MDN3190922.1"/>
    <property type="molecule type" value="Genomic_DNA"/>
</dbReference>
<keyword evidence="1" id="KW-0812">Transmembrane</keyword>
<evidence type="ECO:0000256" key="1">
    <source>
        <dbReference type="SAM" id="Phobius"/>
    </source>
</evidence>
<sequence>MSVEAETTAFTVTPEYPENQVSEATYFDLYLQENKQTLTLLVTNTSEQTLQVKASALNSYTTSTGIIAYQSRETAEMYQGQSFIQFVEPKQQIISLKPSESKKVSFQLDSQRQKITGEVLGAFAFETITSPNQEKAMHSMIQAKYLTQIGVRLRTDLGSLPEPNLLFDKTEPVIKNDTVVIKSTLINNQPTAFGKVNVETTVYDKTNKKIIGTKKADNYQIAPNSLIPILTELKEETLKSGTYNVHIAIHSSKGNWVFDDSFTVSAAQAKVINQKTVFFTKQKDESIIFSILVGMLIVFLLAILGLLWKYYQLKNKKRVNQE</sequence>
<dbReference type="InterPro" id="IPR010317">
    <property type="entry name" value="WxLIP_PGBD"/>
</dbReference>
<evidence type="ECO:0000259" key="3">
    <source>
        <dbReference type="Pfam" id="PF11797"/>
    </source>
</evidence>
<dbReference type="EMBL" id="SEWT01000007">
    <property type="protein sequence ID" value="RYU31720.1"/>
    <property type="molecule type" value="Genomic_DNA"/>
</dbReference>
<name>A0A8B3RU17_ENTFL</name>
<dbReference type="RefSeq" id="WP_002419874.1">
    <property type="nucleotide sequence ID" value="NZ_JAREWH010000001.1"/>
</dbReference>
<dbReference type="InterPro" id="IPR021759">
    <property type="entry name" value="WxLIP_HBD"/>
</dbReference>
<feature type="transmembrane region" description="Helical" evidence="1">
    <location>
        <begin position="287"/>
        <end position="308"/>
    </location>
</feature>
<feature type="domain" description="WxL Interacting Protein peptidoglycan binding" evidence="2">
    <location>
        <begin position="10"/>
        <end position="126"/>
    </location>
</feature>
<keyword evidence="1" id="KW-0472">Membrane</keyword>
<reference evidence="4" key="3">
    <citation type="submission" date="2023-03" db="EMBL/GenBank/DDBJ databases">
        <authorList>
            <person name="Zajac M."/>
            <person name="Kwit R."/>
            <person name="Wasyl D."/>
        </authorList>
    </citation>
    <scope>NUCLEOTIDE SEQUENCE</scope>
    <source>
        <strain evidence="4">691B_2</strain>
    </source>
</reference>
<dbReference type="Pfam" id="PF11797">
    <property type="entry name" value="WxLIP_HBD"/>
    <property type="match status" value="1"/>
</dbReference>
<evidence type="ECO:0000313" key="4">
    <source>
        <dbReference type="EMBL" id="MDN3190922.1"/>
    </source>
</evidence>